<feature type="compositionally biased region" description="Low complexity" evidence="1">
    <location>
        <begin position="132"/>
        <end position="147"/>
    </location>
</feature>
<dbReference type="Gene3D" id="4.10.430.10">
    <property type="entry name" value="Histone-like protein H-NS, C-terminal domain"/>
    <property type="match status" value="1"/>
</dbReference>
<dbReference type="RefSeq" id="WP_169200596.1">
    <property type="nucleotide sequence ID" value="NZ_WTVH02000010.1"/>
</dbReference>
<sequence>MTNLSNYTLPQLKQLTARIEKEIAKRQSATKSDLLKKLTKLAKENGLSLDDVLGNATPALAKAPKVASKEKVARKEPLPIKYQHPSNRDLAWSGRGRRPQWIEAWLAQGGAMSALETAAQKMARPRMKKATEAQPVVQEPPAEPVAG</sequence>
<dbReference type="Pfam" id="PF00816">
    <property type="entry name" value="Histone_HNS"/>
    <property type="match status" value="1"/>
</dbReference>
<dbReference type="InterPro" id="IPR027444">
    <property type="entry name" value="H-NS_C_dom"/>
</dbReference>
<evidence type="ECO:0000313" key="3">
    <source>
        <dbReference type="EMBL" id="NMF95413.1"/>
    </source>
</evidence>
<feature type="region of interest" description="Disordered" evidence="1">
    <location>
        <begin position="119"/>
        <end position="147"/>
    </location>
</feature>
<dbReference type="EMBL" id="WTVH01000077">
    <property type="protein sequence ID" value="NMF95413.1"/>
    <property type="molecule type" value="Genomic_DNA"/>
</dbReference>
<dbReference type="SMART" id="SM00528">
    <property type="entry name" value="HNS"/>
    <property type="match status" value="1"/>
</dbReference>
<evidence type="ECO:0000313" key="4">
    <source>
        <dbReference type="Proteomes" id="UP000601990"/>
    </source>
</evidence>
<proteinExistence type="predicted"/>
<protein>
    <submittedName>
        <fullName evidence="3">H-NS histone family protein</fullName>
    </submittedName>
</protein>
<comment type="caution">
    <text evidence="3">The sequence shown here is derived from an EMBL/GenBank/DDBJ whole genome shotgun (WGS) entry which is preliminary data.</text>
</comment>
<keyword evidence="4" id="KW-1185">Reference proteome</keyword>
<dbReference type="Proteomes" id="UP000601990">
    <property type="component" value="Unassembled WGS sequence"/>
</dbReference>
<name>A0ABX1N815_9RHOO</name>
<feature type="domain" description="DNA-binding protein H-NS-like C-terminal" evidence="2">
    <location>
        <begin position="72"/>
        <end position="117"/>
    </location>
</feature>
<gene>
    <name evidence="3" type="ORF">GO608_19160</name>
</gene>
<dbReference type="InterPro" id="IPR037150">
    <property type="entry name" value="H-NS_C_dom_sf"/>
</dbReference>
<evidence type="ECO:0000256" key="1">
    <source>
        <dbReference type="SAM" id="MobiDB-lite"/>
    </source>
</evidence>
<reference evidence="3" key="1">
    <citation type="submission" date="2019-12" db="EMBL/GenBank/DDBJ databases">
        <title>Comparative genomics gives insights into the taxonomy of the Azoarcus-Aromatoleum group and reveals separate origins of nif in the plant-associated Azoarcus and non-plant-associated Aromatoleum sub-groups.</title>
        <authorList>
            <person name="Lafos M."/>
            <person name="Maluk M."/>
            <person name="Batista M."/>
            <person name="Junghare M."/>
            <person name="Carmona M."/>
            <person name="Faoro H."/>
            <person name="Cruz L.M."/>
            <person name="Battistoni F."/>
            <person name="De Souza E."/>
            <person name="Pedrosa F."/>
            <person name="Chen W.-M."/>
            <person name="Poole P.S."/>
            <person name="Dixon R.A."/>
            <person name="James E.K."/>
        </authorList>
    </citation>
    <scope>NUCLEOTIDE SEQUENCE</scope>
    <source>
        <strain evidence="3">U120</strain>
    </source>
</reference>
<organism evidence="3 4">
    <name type="scientific">Aromatoleum buckelii</name>
    <dbReference type="NCBI Taxonomy" id="200254"/>
    <lineage>
        <taxon>Bacteria</taxon>
        <taxon>Pseudomonadati</taxon>
        <taxon>Pseudomonadota</taxon>
        <taxon>Betaproteobacteria</taxon>
        <taxon>Rhodocyclales</taxon>
        <taxon>Rhodocyclaceae</taxon>
        <taxon>Aromatoleum</taxon>
    </lineage>
</organism>
<evidence type="ECO:0000259" key="2">
    <source>
        <dbReference type="SMART" id="SM00528"/>
    </source>
</evidence>
<accession>A0ABX1N815</accession>
<dbReference type="SUPFAM" id="SSF81273">
    <property type="entry name" value="H-NS histone-like proteins"/>
    <property type="match status" value="1"/>
</dbReference>